<dbReference type="Proteomes" id="UP000054632">
    <property type="component" value="Unassembled WGS sequence"/>
</dbReference>
<evidence type="ECO:0000313" key="1">
    <source>
        <dbReference type="EMBL" id="KRY63249.1"/>
    </source>
</evidence>
<comment type="caution">
    <text evidence="1">The sequence shown here is derived from an EMBL/GenBank/DDBJ whole genome shotgun (WGS) entry which is preliminary data.</text>
</comment>
<evidence type="ECO:0000313" key="2">
    <source>
        <dbReference type="Proteomes" id="UP000054632"/>
    </source>
</evidence>
<dbReference type="AlphaFoldDB" id="A0A0V1DPD1"/>
<name>A0A0V1DPD1_TRIPS</name>
<organism evidence="1 2">
    <name type="scientific">Trichinella pseudospiralis</name>
    <name type="common">Parasitic roundworm</name>
    <dbReference type="NCBI Taxonomy" id="6337"/>
    <lineage>
        <taxon>Eukaryota</taxon>
        <taxon>Metazoa</taxon>
        <taxon>Ecdysozoa</taxon>
        <taxon>Nematoda</taxon>
        <taxon>Enoplea</taxon>
        <taxon>Dorylaimia</taxon>
        <taxon>Trichinellida</taxon>
        <taxon>Trichinellidae</taxon>
        <taxon>Trichinella</taxon>
    </lineage>
</organism>
<reference evidence="1 2" key="1">
    <citation type="submission" date="2015-01" db="EMBL/GenBank/DDBJ databases">
        <title>Evolution of Trichinella species and genotypes.</title>
        <authorList>
            <person name="Korhonen P.K."/>
            <person name="Edoardo P."/>
            <person name="Giuseppe L.R."/>
            <person name="Gasser R.B."/>
        </authorList>
    </citation>
    <scope>NUCLEOTIDE SEQUENCE [LARGE SCALE GENOMIC DNA]</scope>
    <source>
        <strain evidence="1">ISS13</strain>
    </source>
</reference>
<sequence length="39" mass="4316">MPNLVANYPTTTGQGGVFRLSQVEYISRNLEKTGTLPVY</sequence>
<protein>
    <submittedName>
        <fullName evidence="1">Uncharacterized protein</fullName>
    </submittedName>
</protein>
<proteinExistence type="predicted"/>
<gene>
    <name evidence="1" type="ORF">T4A_5504</name>
</gene>
<dbReference type="EMBL" id="JYDR01001390">
    <property type="protein sequence ID" value="KRY63249.1"/>
    <property type="molecule type" value="Genomic_DNA"/>
</dbReference>
<accession>A0A0V1DPD1</accession>